<keyword evidence="7" id="KW-1185">Reference proteome</keyword>
<dbReference type="Pfam" id="PF12770">
    <property type="entry name" value="CHAT"/>
    <property type="match status" value="1"/>
</dbReference>
<dbReference type="PRINTS" id="PR00381">
    <property type="entry name" value="KINESINLIGHT"/>
</dbReference>
<gene>
    <name evidence="6" type="ORF">PN36_24215</name>
</gene>
<feature type="coiled-coil region" evidence="3">
    <location>
        <begin position="460"/>
        <end position="487"/>
    </location>
</feature>
<keyword evidence="2" id="KW-0802">TPR repeat</keyword>
<feature type="signal peptide" evidence="4">
    <location>
        <begin position="1"/>
        <end position="22"/>
    </location>
</feature>
<dbReference type="SUPFAM" id="SSF48452">
    <property type="entry name" value="TPR-like"/>
    <property type="match status" value="3"/>
</dbReference>
<keyword evidence="3" id="KW-0175">Coiled coil</keyword>
<evidence type="ECO:0000313" key="7">
    <source>
        <dbReference type="Proteomes" id="UP000030428"/>
    </source>
</evidence>
<proteinExistence type="predicted"/>
<dbReference type="InterPro" id="IPR024983">
    <property type="entry name" value="CHAT_dom"/>
</dbReference>
<dbReference type="EMBL" id="JSZA02000125">
    <property type="protein sequence ID" value="TGO02484.1"/>
    <property type="molecule type" value="Genomic_DNA"/>
</dbReference>
<feature type="domain" description="CHAT" evidence="5">
    <location>
        <begin position="621"/>
        <end position="936"/>
    </location>
</feature>
<dbReference type="PANTHER" id="PTHR45641">
    <property type="entry name" value="TETRATRICOPEPTIDE REPEAT PROTEIN (AFU_ORTHOLOGUE AFUA_6G03870)"/>
    <property type="match status" value="1"/>
</dbReference>
<sequence length="937" mass="106001">MKLKKWFFWIICLGLITSLAQAATQEEQLLEAEIYNYQVIQYYQQGQFQKALPLAEEAFKIRVEILGDKHPDTLTSLNNLAFIYQAIGRLDEALPLSENGYRLIKEVLGDKHPHTLSSLNNLAVIYESIGRLDEALPLSENGYRLIKEVLGEKHPDTLTSLNNLAFIYQAIGRLDEALPLSENGYRLRKEVLGDKHPDTLSSLNNLAVIYQSIGRLDEALPLSENGYRLIKEVLGEKHPHTLSSLNNLAVIYQSIGCLDEALPLSEKGYRLRKEVLGEKHPNTLTSLNNLAEIYQAIGRLDEALPLYENGYRLKAIGRLDEALPLYENGYRLSKEVLGEKHPNTLTSLNNLALAYAEQGAIDKAIKLLEKLVKGVEVLRRGDLSAENRQALFKQYIGNYFALSYFYLLRDNGAKAFHLAEMTKARTLLESMALKLARQQAGLTAKEQQQLQNHHRQLTAFNNLIANAENFEKRLEFERQKNKIVKQAAEFQRVLMTKYPKFKQIADPEIITATEGAKLIPSEALFINYLLDQDNRMLVFTLDATGDLQAHDLGKIAGLEQTLETYRELLAAKYSVMQLRSICYFADIECKTVWQIADGSFVIGDKPSSDKKPIKVNSLDEISRYLAQKLLAPLKEHLPNYQRWIISPDGALALIPFETLILDKQPVIAKHEISYVQSLSVLALLKQREQDYQSLKGRKTLLAMGAPRYHSSEQPPKDCDRAIRAPNIDLETFNPQDYQRALKDLDDKWCNLPGAQKELAALKQLFTDATLYQEADASEAKLQSLNKAKVLTDYEYLVFSTHGYLSPQTPALSALVLDLLDTTDKADGYVTAGEWLGYDLKSDLMVLSACQTGVGEVMRGEGVMGLPYAFYVAGNKNTLMTLWNVVDDSTAEFIRRFFKKLKNGKGHIEALTETKREFLQIEKYRLPVYWAAFVLYGI</sequence>
<feature type="chain" id="PRO_5020021843" description="CHAT domain-containing protein" evidence="4">
    <location>
        <begin position="23"/>
        <end position="937"/>
    </location>
</feature>
<evidence type="ECO:0000256" key="1">
    <source>
        <dbReference type="ARBA" id="ARBA00022737"/>
    </source>
</evidence>
<dbReference type="SMART" id="SM00028">
    <property type="entry name" value="TPR"/>
    <property type="match status" value="8"/>
</dbReference>
<dbReference type="Proteomes" id="UP000030428">
    <property type="component" value="Unassembled WGS sequence"/>
</dbReference>
<dbReference type="AlphaFoldDB" id="A0A4E0RQ34"/>
<dbReference type="Pfam" id="PF13424">
    <property type="entry name" value="TPR_12"/>
    <property type="match status" value="4"/>
</dbReference>
<evidence type="ECO:0000313" key="6">
    <source>
        <dbReference type="EMBL" id="TGO02484.1"/>
    </source>
</evidence>
<protein>
    <recommendedName>
        <fullName evidence="5">CHAT domain-containing protein</fullName>
    </recommendedName>
</protein>
<accession>A0A4E0RQ34</accession>
<evidence type="ECO:0000256" key="2">
    <source>
        <dbReference type="ARBA" id="ARBA00022803"/>
    </source>
</evidence>
<reference evidence="6 7" key="1">
    <citation type="journal article" date="2016" name="Front. Microbiol.">
        <title>Single-Cell (Meta-)Genomics of a Dimorphic Candidatus Thiomargarita nelsonii Reveals Genomic Plasticity.</title>
        <authorList>
            <person name="Flood B.E."/>
            <person name="Fliss P."/>
            <person name="Jones D.S."/>
            <person name="Dick G.J."/>
            <person name="Jain S."/>
            <person name="Kaster A.K."/>
            <person name="Winkel M."/>
            <person name="Mussmann M."/>
            <person name="Bailey J."/>
        </authorList>
    </citation>
    <scope>NUCLEOTIDE SEQUENCE [LARGE SCALE GENOMIC DNA]</scope>
    <source>
        <strain evidence="6">Hydrate Ridge</strain>
    </source>
</reference>
<dbReference type="PANTHER" id="PTHR45641:SF19">
    <property type="entry name" value="NEPHROCYSTIN-3"/>
    <property type="match status" value="1"/>
</dbReference>
<evidence type="ECO:0000256" key="3">
    <source>
        <dbReference type="SAM" id="Coils"/>
    </source>
</evidence>
<keyword evidence="4" id="KW-0732">Signal</keyword>
<organism evidence="6 7">
    <name type="scientific">Candidatus Thiomargarita nelsonii</name>
    <dbReference type="NCBI Taxonomy" id="1003181"/>
    <lineage>
        <taxon>Bacteria</taxon>
        <taxon>Pseudomonadati</taxon>
        <taxon>Pseudomonadota</taxon>
        <taxon>Gammaproteobacteria</taxon>
        <taxon>Thiotrichales</taxon>
        <taxon>Thiotrichaceae</taxon>
        <taxon>Thiomargarita</taxon>
    </lineage>
</organism>
<evidence type="ECO:0000256" key="4">
    <source>
        <dbReference type="SAM" id="SignalP"/>
    </source>
</evidence>
<dbReference type="Gene3D" id="1.25.40.10">
    <property type="entry name" value="Tetratricopeptide repeat domain"/>
    <property type="match status" value="3"/>
</dbReference>
<name>A0A4E0RQ34_9GAMM</name>
<evidence type="ECO:0000259" key="5">
    <source>
        <dbReference type="Pfam" id="PF12770"/>
    </source>
</evidence>
<dbReference type="Pfam" id="PF13374">
    <property type="entry name" value="TPR_10"/>
    <property type="match status" value="1"/>
</dbReference>
<comment type="caution">
    <text evidence="6">The sequence shown here is derived from an EMBL/GenBank/DDBJ whole genome shotgun (WGS) entry which is preliminary data.</text>
</comment>
<dbReference type="InterPro" id="IPR019734">
    <property type="entry name" value="TPR_rpt"/>
</dbReference>
<keyword evidence="1" id="KW-0677">Repeat</keyword>
<dbReference type="InterPro" id="IPR011990">
    <property type="entry name" value="TPR-like_helical_dom_sf"/>
</dbReference>